<gene>
    <name evidence="9" type="ORF">A3770_01p08400</name>
</gene>
<evidence type="ECO:0000256" key="6">
    <source>
        <dbReference type="SAM" id="Phobius"/>
    </source>
</evidence>
<dbReference type="InterPro" id="IPR050310">
    <property type="entry name" value="VPS10-sortilin"/>
</dbReference>
<protein>
    <submittedName>
        <fullName evidence="9">Sortilin-like receptor</fullName>
    </submittedName>
</protein>
<evidence type="ECO:0000256" key="2">
    <source>
        <dbReference type="ARBA" id="ARBA00022737"/>
    </source>
</evidence>
<dbReference type="PANTHER" id="PTHR12106">
    <property type="entry name" value="SORTILIN RELATED"/>
    <property type="match status" value="1"/>
</dbReference>
<dbReference type="EMBL" id="CP031034">
    <property type="protein sequence ID" value="QDZ18322.1"/>
    <property type="molecule type" value="Genomic_DNA"/>
</dbReference>
<dbReference type="InterPro" id="IPR015943">
    <property type="entry name" value="WD40/YVTN_repeat-like_dom_sf"/>
</dbReference>
<dbReference type="GO" id="GO:0006892">
    <property type="term" value="P:post-Golgi vesicle-mediated transport"/>
    <property type="evidence" value="ECO:0007669"/>
    <property type="project" value="TreeGrafter"/>
</dbReference>
<evidence type="ECO:0000313" key="10">
    <source>
        <dbReference type="Proteomes" id="UP000316726"/>
    </source>
</evidence>
<keyword evidence="7" id="KW-0732">Signal</keyword>
<keyword evidence="3 6" id="KW-0472">Membrane</keyword>
<dbReference type="Gene3D" id="2.130.10.10">
    <property type="entry name" value="YVTN repeat-like/Quinoprotein amine dehydrogenase"/>
    <property type="match status" value="1"/>
</dbReference>
<name>A0A5B8MG64_9CHLO</name>
<keyword evidence="9" id="KW-0675">Receptor</keyword>
<evidence type="ECO:0000256" key="4">
    <source>
        <dbReference type="ARBA" id="ARBA00023180"/>
    </source>
</evidence>
<keyword evidence="6" id="KW-0812">Transmembrane</keyword>
<organism evidence="9 10">
    <name type="scientific">Chloropicon primus</name>
    <dbReference type="NCBI Taxonomy" id="1764295"/>
    <lineage>
        <taxon>Eukaryota</taxon>
        <taxon>Viridiplantae</taxon>
        <taxon>Chlorophyta</taxon>
        <taxon>Chloropicophyceae</taxon>
        <taxon>Chloropicales</taxon>
        <taxon>Chloropicaceae</taxon>
        <taxon>Chloropicon</taxon>
    </lineage>
</organism>
<reference evidence="9 10" key="1">
    <citation type="submission" date="2018-07" db="EMBL/GenBank/DDBJ databases">
        <title>The complete nuclear genome of the prasinophyte Chloropicon primus (CCMP1205).</title>
        <authorList>
            <person name="Pombert J.-F."/>
            <person name="Otis C."/>
            <person name="Turmel M."/>
            <person name="Lemieux C."/>
        </authorList>
    </citation>
    <scope>NUCLEOTIDE SEQUENCE [LARGE SCALE GENOMIC DNA]</scope>
    <source>
        <strain evidence="9 10">CCMP1205</strain>
    </source>
</reference>
<dbReference type="Pfam" id="PF15901">
    <property type="entry name" value="Sortilin_C"/>
    <property type="match status" value="1"/>
</dbReference>
<dbReference type="Gene3D" id="3.30.60.270">
    <property type="match status" value="1"/>
</dbReference>
<evidence type="ECO:0000259" key="8">
    <source>
        <dbReference type="SMART" id="SM00602"/>
    </source>
</evidence>
<feature type="signal peptide" evidence="7">
    <location>
        <begin position="1"/>
        <end position="30"/>
    </location>
</feature>
<accession>A0A5B8MG64</accession>
<sequence length="907" mass="99603">MCVYTTRMRKSAVGWVVLGLVLCSVAMSDAKCAPGEACDDMEQSARENGLLGGVAGQYGQCQPHDTTQTTVAVDSVSGPILKTLFIGADDKIVLGQTMPRISTMGSVVWRSNSYGATGTWSDLSVDFQNALMQVAPQNSTHFYGLVDMFVSPANPAYVFFQGLGPYNWISRDYGATVKAYKAPAGFFNFMGAYKPNPKNKDYLMSLVPRETCLYGPDDPSCVKDLYVSFDFGESWGNVTNNSQKRIAGFWEANWGVDVDDGIMSGYIDKTILASVYEDLDKIRGLDKWEANYDKNIHFVRSDDWFGSKHEKIFSCGNIMKKIGGLVYLVAPASCSLKDYHGKTQHGNKRSHELATDDDHAHLYVSEDHGKTFKEVCLPVALDSHHFAISEGDSNGAIVTAIHDISKHGQSTRVAYAYTAGNEVSLMTLSLKNIFCDDFSCELLKMEGVPGTFIANVLDTHKFDSSTPTYDDVKTRITYDGGATWAPIPAPTKYADVSCRRCVPGSKDCNLHLHVEGLWHTGADAIPPLYSHENAPGVIMAVGNVGRDFNTNPSALCTYMSRDGGHNWEQVLQGPNIYEIGDHGGLIVAAKHQSVGITDQFFFSVDEGQCWQGPVKLDQAMSVANIRVEMASASHIFSLQGTECIKNNATAGLASKCNGKVMEEPHGTLINIDFMKLLKDFRVCDDSEFEDISFTPGCQLGGHYMYKRRKLDSFCFNGKDYKHSSPFQKKCDCTRADYECEFGYKLDSKFNSCVKVPKRREGTCWIIDEHKYVPSATGLREIRGDTCERNHITPGGHHPKGWHPKLPWDTDGNGHSLEKKGSGGGMSGVASFFVFMIVMGVICAAGGFVWTKVLDESVKKQVLGTLNTTYDKVANLMPGGTSRPHAGFSDMREGFEPLAEADVAGDES</sequence>
<feature type="domain" description="VPS10" evidence="8">
    <location>
        <begin position="97"/>
        <end position="805"/>
    </location>
</feature>
<keyword evidence="10" id="KW-1185">Reference proteome</keyword>
<proteinExistence type="predicted"/>
<evidence type="ECO:0000256" key="3">
    <source>
        <dbReference type="ARBA" id="ARBA00023136"/>
    </source>
</evidence>
<keyword evidence="2" id="KW-0677">Repeat</keyword>
<feature type="region of interest" description="Disordered" evidence="5">
    <location>
        <begin position="787"/>
        <end position="820"/>
    </location>
</feature>
<dbReference type="GO" id="GO:0005794">
    <property type="term" value="C:Golgi apparatus"/>
    <property type="evidence" value="ECO:0007669"/>
    <property type="project" value="TreeGrafter"/>
</dbReference>
<dbReference type="SMART" id="SM00602">
    <property type="entry name" value="VPS10"/>
    <property type="match status" value="1"/>
</dbReference>
<dbReference type="Pfam" id="PF15902">
    <property type="entry name" value="Sortilin-Vps10"/>
    <property type="match status" value="1"/>
</dbReference>
<dbReference type="InterPro" id="IPR031777">
    <property type="entry name" value="Sortilin_C"/>
</dbReference>
<evidence type="ECO:0000256" key="1">
    <source>
        <dbReference type="ARBA" id="ARBA00004370"/>
    </source>
</evidence>
<feature type="transmembrane region" description="Helical" evidence="6">
    <location>
        <begin position="828"/>
        <end position="849"/>
    </location>
</feature>
<dbReference type="Gene3D" id="2.10.70.80">
    <property type="match status" value="1"/>
</dbReference>
<evidence type="ECO:0000256" key="5">
    <source>
        <dbReference type="SAM" id="MobiDB-lite"/>
    </source>
</evidence>
<dbReference type="GO" id="GO:0016020">
    <property type="term" value="C:membrane"/>
    <property type="evidence" value="ECO:0007669"/>
    <property type="project" value="UniProtKB-SubCell"/>
</dbReference>
<dbReference type="OrthoDB" id="443634at2759"/>
<dbReference type="InterPro" id="IPR006581">
    <property type="entry name" value="VPS10"/>
</dbReference>
<keyword evidence="6" id="KW-1133">Transmembrane helix</keyword>
<dbReference type="AlphaFoldDB" id="A0A5B8MG64"/>
<evidence type="ECO:0000313" key="9">
    <source>
        <dbReference type="EMBL" id="QDZ18322.1"/>
    </source>
</evidence>
<feature type="chain" id="PRO_5023022710" evidence="7">
    <location>
        <begin position="31"/>
        <end position="907"/>
    </location>
</feature>
<evidence type="ECO:0000256" key="7">
    <source>
        <dbReference type="SAM" id="SignalP"/>
    </source>
</evidence>
<dbReference type="Proteomes" id="UP000316726">
    <property type="component" value="Chromosome 1"/>
</dbReference>
<dbReference type="InterPro" id="IPR031778">
    <property type="entry name" value="Sortilin_N"/>
</dbReference>
<keyword evidence="4" id="KW-0325">Glycoprotein</keyword>
<comment type="subcellular location">
    <subcellularLocation>
        <location evidence="1">Membrane</location>
    </subcellularLocation>
</comment>
<dbReference type="PANTHER" id="PTHR12106:SF27">
    <property type="entry name" value="SORTILIN-RELATED RECEPTOR"/>
    <property type="match status" value="1"/>
</dbReference>
<dbReference type="SUPFAM" id="SSF110296">
    <property type="entry name" value="Oligoxyloglucan reducing end-specific cellobiohydrolase"/>
    <property type="match status" value="1"/>
</dbReference>
<dbReference type="STRING" id="1764295.A0A5B8MG64"/>